<dbReference type="AlphaFoldDB" id="A0A2N9L3V7"/>
<feature type="domain" description="ISXO2-like transposase" evidence="1">
    <location>
        <begin position="133"/>
        <end position="289"/>
    </location>
</feature>
<evidence type="ECO:0000313" key="3">
    <source>
        <dbReference type="Proteomes" id="UP000239735"/>
    </source>
</evidence>
<dbReference type="NCBIfam" id="NF033547">
    <property type="entry name" value="transpos_IS1595"/>
    <property type="match status" value="1"/>
</dbReference>
<dbReference type="EMBL" id="OKRB01000024">
    <property type="protein sequence ID" value="SPE17930.1"/>
    <property type="molecule type" value="Genomic_DNA"/>
</dbReference>
<dbReference type="Proteomes" id="UP000239735">
    <property type="component" value="Unassembled WGS sequence"/>
</dbReference>
<dbReference type="Pfam" id="PF12762">
    <property type="entry name" value="DDE_Tnp_IS1595"/>
    <property type="match status" value="1"/>
</dbReference>
<accession>A0A2N9L3V7</accession>
<dbReference type="InterPro" id="IPR024445">
    <property type="entry name" value="Tnp_ISXO2-like"/>
</dbReference>
<organism evidence="2 3">
    <name type="scientific">Candidatus Sulfuritelmatomonas gaucii</name>
    <dbReference type="NCBI Taxonomy" id="2043161"/>
    <lineage>
        <taxon>Bacteria</taxon>
        <taxon>Pseudomonadati</taxon>
        <taxon>Acidobacteriota</taxon>
        <taxon>Terriglobia</taxon>
        <taxon>Terriglobales</taxon>
        <taxon>Acidobacteriaceae</taxon>
        <taxon>Candidatus Sulfuritelmatomonas</taxon>
    </lineage>
</organism>
<proteinExistence type="predicted"/>
<dbReference type="OrthoDB" id="9769409at2"/>
<name>A0A2N9L3V7_9BACT</name>
<dbReference type="PANTHER" id="PTHR47163">
    <property type="entry name" value="DDE_TNP_IS1595 DOMAIN-CONTAINING PROTEIN"/>
    <property type="match status" value="1"/>
</dbReference>
<protein>
    <submittedName>
        <fullName evidence="2">Transposase</fullName>
    </submittedName>
</protein>
<gene>
    <name evidence="2" type="ORF">SBA5_120006</name>
</gene>
<evidence type="ECO:0000259" key="1">
    <source>
        <dbReference type="SMART" id="SM01126"/>
    </source>
</evidence>
<sequence>MRQIVEPKTLQEAIVYFADLDTCIHYLAAKRWPDGVAVCPTCGERDVPYVEARRLWQCKRRHPKCQFSVKVGTVFEDSPIALSKWLMAMWMVANCKNGVSSWEIHRSLDVTQKTAWFMLHRIRLALEGKASHHLGGEHGGPVEIDETYVGGNRRNMHASRRLKMQRAMKDEAGKTIVMGILDRDLRQVRAKVIPNVKRETLQAEILANVGRKSEIYTDTLTGYDHLGRSEQEYVHQTVNHMLEYVRGQVHTQGIENFWSLLKRGLKGTYVSVEPFHLNRYVGEQIFRYNNRATRDNPLNDSDRFALAVSQIVGKRLTYAELTGKVEETSQPF</sequence>
<dbReference type="Pfam" id="PF12760">
    <property type="entry name" value="Zn_ribbon_IS1595"/>
    <property type="match status" value="1"/>
</dbReference>
<dbReference type="InterPro" id="IPR053164">
    <property type="entry name" value="IS1016-like_transposase"/>
</dbReference>
<dbReference type="InterPro" id="IPR024442">
    <property type="entry name" value="Transposase_Zn_ribbon"/>
</dbReference>
<reference evidence="3" key="1">
    <citation type="submission" date="2018-02" db="EMBL/GenBank/DDBJ databases">
        <authorList>
            <person name="Hausmann B."/>
        </authorList>
    </citation>
    <scope>NUCLEOTIDE SEQUENCE [LARGE SCALE GENOMIC DNA]</scope>
    <source>
        <strain evidence="3">Peat soil MAG SbA5</strain>
    </source>
</reference>
<dbReference type="SMART" id="SM01126">
    <property type="entry name" value="DDE_Tnp_IS1595"/>
    <property type="match status" value="1"/>
</dbReference>
<dbReference type="PANTHER" id="PTHR47163:SF2">
    <property type="entry name" value="SI:DKEY-17M8.2"/>
    <property type="match status" value="1"/>
</dbReference>
<evidence type="ECO:0000313" key="2">
    <source>
        <dbReference type="EMBL" id="SPE17930.1"/>
    </source>
</evidence>